<evidence type="ECO:0000259" key="3">
    <source>
        <dbReference type="Pfam" id="PF26571"/>
    </source>
</evidence>
<dbReference type="EMBL" id="FNIR01000003">
    <property type="protein sequence ID" value="SDN96917.1"/>
    <property type="molecule type" value="Genomic_DNA"/>
</dbReference>
<feature type="region of interest" description="Disordered" evidence="1">
    <location>
        <begin position="169"/>
        <end position="189"/>
    </location>
</feature>
<evidence type="ECO:0000256" key="1">
    <source>
        <dbReference type="SAM" id="MobiDB-lite"/>
    </source>
</evidence>
<keyword evidence="2" id="KW-0812">Transmembrane</keyword>
<reference evidence="5" key="1">
    <citation type="submission" date="2016-10" db="EMBL/GenBank/DDBJ databases">
        <authorList>
            <person name="Varghese N."/>
            <person name="Submissions S."/>
        </authorList>
    </citation>
    <scope>NUCLEOTIDE SEQUENCE [LARGE SCALE GENOMIC DNA]</scope>
    <source>
        <strain evidence="5">DSM 45843</strain>
    </source>
</reference>
<evidence type="ECO:0000313" key="4">
    <source>
        <dbReference type="EMBL" id="SDN96917.1"/>
    </source>
</evidence>
<keyword evidence="2" id="KW-0472">Membrane</keyword>
<evidence type="ECO:0000313" key="5">
    <source>
        <dbReference type="Proteomes" id="UP000199088"/>
    </source>
</evidence>
<dbReference type="Pfam" id="PF26571">
    <property type="entry name" value="VldE"/>
    <property type="match status" value="1"/>
</dbReference>
<keyword evidence="2" id="KW-1133">Transmembrane helix</keyword>
<organism evidence="4 5">
    <name type="scientific">Klenkia soli</name>
    <dbReference type="NCBI Taxonomy" id="1052260"/>
    <lineage>
        <taxon>Bacteria</taxon>
        <taxon>Bacillati</taxon>
        <taxon>Actinomycetota</taxon>
        <taxon>Actinomycetes</taxon>
        <taxon>Geodermatophilales</taxon>
        <taxon>Geodermatophilaceae</taxon>
        <taxon>Klenkia</taxon>
    </lineage>
</organism>
<protein>
    <recommendedName>
        <fullName evidence="3">ARB-07466-like C-terminal domain-containing protein</fullName>
    </recommendedName>
</protein>
<dbReference type="Proteomes" id="UP000199088">
    <property type="component" value="Unassembled WGS sequence"/>
</dbReference>
<name>A0A1H0FQK7_9ACTN</name>
<feature type="transmembrane region" description="Helical" evidence="2">
    <location>
        <begin position="20"/>
        <end position="42"/>
    </location>
</feature>
<dbReference type="InterPro" id="IPR058593">
    <property type="entry name" value="ARB_07466-like_C"/>
</dbReference>
<gene>
    <name evidence="4" type="ORF">SAMN05660199_00990</name>
</gene>
<dbReference type="AlphaFoldDB" id="A0A1H0FQK7"/>
<feature type="domain" description="ARB-07466-like C-terminal" evidence="3">
    <location>
        <begin position="150"/>
        <end position="252"/>
    </location>
</feature>
<dbReference type="STRING" id="1052260.SAMN05660199_00990"/>
<keyword evidence="5" id="KW-1185">Reference proteome</keyword>
<evidence type="ECO:0000256" key="2">
    <source>
        <dbReference type="SAM" id="Phobius"/>
    </source>
</evidence>
<accession>A0A1H0FQK7</accession>
<dbReference type="RefSeq" id="WP_242653837.1">
    <property type="nucleotide sequence ID" value="NZ_FNIR01000003.1"/>
</dbReference>
<proteinExistence type="predicted"/>
<sequence>MATPRARHHRAPTRRQRPALYLGVTAAGAVLAHVLVGAAPAAPVEATEPVSVAAELGLTAQTTPDMSQLADLAASRSSREDQQAAAASVQAAADQAALDQQAAEAAAAEAAAAEAAAAEAAAASAAESSAAVSASTAAVAGTARITNSAGPVSSRVQAAADAVVSNVPGADSITLGGTRPSAADPDGHPSGNALDYMVLTDEALGDAIVQYHRDHWSELGVEYLIWEQRMLSSPNGSWVTMEDRGGTTANHYDHVHVNYR</sequence>